<keyword evidence="1" id="KW-0966">Cell projection</keyword>
<accession>A0ABX3IHB5</accession>
<evidence type="ECO:0000313" key="2">
    <source>
        <dbReference type="Proteomes" id="UP000242616"/>
    </source>
</evidence>
<organism evidence="1 2">
    <name type="scientific">Thermosipho affectus</name>
    <dbReference type="NCBI Taxonomy" id="660294"/>
    <lineage>
        <taxon>Bacteria</taxon>
        <taxon>Thermotogati</taxon>
        <taxon>Thermotogota</taxon>
        <taxon>Thermotogae</taxon>
        <taxon>Thermotogales</taxon>
        <taxon>Fervidobacteriaceae</taxon>
        <taxon>Thermosipho</taxon>
    </lineage>
</organism>
<keyword evidence="1" id="KW-0969">Cilium</keyword>
<comment type="caution">
    <text evidence="1">The sequence shown here is derived from an EMBL/GenBank/DDBJ whole genome shotgun (WGS) entry which is preliminary data.</text>
</comment>
<name>A0ABX3IHB5_9BACT</name>
<evidence type="ECO:0000313" key="1">
    <source>
        <dbReference type="EMBL" id="ONN27215.1"/>
    </source>
</evidence>
<reference evidence="1 2" key="1">
    <citation type="submission" date="2015-06" db="EMBL/GenBank/DDBJ databases">
        <title>Genome sequencing of Thermotogales isolates from hydrothermal vents.</title>
        <authorList>
            <person name="Haverkamp T.H."/>
            <person name="Kublanov I.V."/>
            <person name="Nesbo C.L."/>
        </authorList>
    </citation>
    <scope>NUCLEOTIDE SEQUENCE [LARGE SCALE GENOMIC DNA]</scope>
    <source>
        <strain evidence="2">ik275mar</strain>
    </source>
</reference>
<keyword evidence="2" id="KW-1185">Reference proteome</keyword>
<dbReference type="EMBL" id="LBFC01000018">
    <property type="protein sequence ID" value="ONN27215.1"/>
    <property type="molecule type" value="Genomic_DNA"/>
</dbReference>
<sequence length="88" mass="10302">MFVTYFLIRNKVPRSVGGRFIVVIERKFITRNSYIAIVRILDEYYALLITENGGRVIKKFDSIESGELEKSDFKFEFFKNVVKKGGKK</sequence>
<proteinExistence type="predicted"/>
<gene>
    <name evidence="1" type="ORF">XJ44_05380</name>
</gene>
<dbReference type="Proteomes" id="UP000242616">
    <property type="component" value="Unassembled WGS sequence"/>
</dbReference>
<keyword evidence="1" id="KW-0282">Flagellum</keyword>
<protein>
    <submittedName>
        <fullName evidence="1">Flagellar biosynthesis protein FliZ</fullName>
    </submittedName>
</protein>